<evidence type="ECO:0000313" key="13">
    <source>
        <dbReference type="Proteomes" id="UP000597762"/>
    </source>
</evidence>
<evidence type="ECO:0000256" key="11">
    <source>
        <dbReference type="SAM" id="Coils"/>
    </source>
</evidence>
<proteinExistence type="predicted"/>
<comment type="subcellular location">
    <subcellularLocation>
        <location evidence="1">Cytoplasm</location>
        <location evidence="1">Cytoskeleton</location>
        <location evidence="1">Microtubule organizing center</location>
        <location evidence="1">Centrosome</location>
        <location evidence="1">Centriole</location>
    </subcellularLocation>
    <subcellularLocation>
        <location evidence="2">Cytoplasm</location>
        <location evidence="2">Cytoskeleton</location>
        <location evidence="2">Spindle</location>
    </subcellularLocation>
</comment>
<organism evidence="12 13">
    <name type="scientific">Acanthosepion pharaonis</name>
    <name type="common">Pharaoh cuttlefish</name>
    <name type="synonym">Sepia pharaonis</name>
    <dbReference type="NCBI Taxonomy" id="158019"/>
    <lineage>
        <taxon>Eukaryota</taxon>
        <taxon>Metazoa</taxon>
        <taxon>Spiralia</taxon>
        <taxon>Lophotrochozoa</taxon>
        <taxon>Mollusca</taxon>
        <taxon>Cephalopoda</taxon>
        <taxon>Coleoidea</taxon>
        <taxon>Decapodiformes</taxon>
        <taxon>Sepiida</taxon>
        <taxon>Sepiina</taxon>
        <taxon>Sepiidae</taxon>
        <taxon>Acanthosepion</taxon>
    </lineage>
</organism>
<keyword evidence="8" id="KW-0206">Cytoskeleton</keyword>
<keyword evidence="6" id="KW-0498">Mitosis</keyword>
<evidence type="ECO:0000256" key="2">
    <source>
        <dbReference type="ARBA" id="ARBA00004186"/>
    </source>
</evidence>
<dbReference type="PANTHER" id="PTHR31167:SF3">
    <property type="entry name" value="SPINDLE AND CENTRIOLE-ASSOCIATED PROTEIN 1"/>
    <property type="match status" value="1"/>
</dbReference>
<evidence type="ECO:0000256" key="8">
    <source>
        <dbReference type="ARBA" id="ARBA00023212"/>
    </source>
</evidence>
<evidence type="ECO:0000256" key="6">
    <source>
        <dbReference type="ARBA" id="ARBA00022776"/>
    </source>
</evidence>
<evidence type="ECO:0000256" key="7">
    <source>
        <dbReference type="ARBA" id="ARBA00023054"/>
    </source>
</evidence>
<dbReference type="GO" id="GO:0051310">
    <property type="term" value="P:metaphase chromosome alignment"/>
    <property type="evidence" value="ECO:0007669"/>
    <property type="project" value="TreeGrafter"/>
</dbReference>
<dbReference type="OrthoDB" id="6361178at2759"/>
<dbReference type="GO" id="GO:0046599">
    <property type="term" value="P:regulation of centriole replication"/>
    <property type="evidence" value="ECO:0007669"/>
    <property type="project" value="TreeGrafter"/>
</dbReference>
<dbReference type="GO" id="GO:0005813">
    <property type="term" value="C:centrosome"/>
    <property type="evidence" value="ECO:0007669"/>
    <property type="project" value="TreeGrafter"/>
</dbReference>
<evidence type="ECO:0000256" key="4">
    <source>
        <dbReference type="ARBA" id="ARBA00022490"/>
    </source>
</evidence>
<gene>
    <name evidence="12" type="ORF">SPHA_50690</name>
</gene>
<dbReference type="GO" id="GO:0090307">
    <property type="term" value="P:mitotic spindle assembly"/>
    <property type="evidence" value="ECO:0007669"/>
    <property type="project" value="InterPro"/>
</dbReference>
<protein>
    <recommendedName>
        <fullName evidence="3">Spindle and centriole-associated protein 1</fullName>
    </recommendedName>
    <alternativeName>
        <fullName evidence="10">Coiled-coil domain-containing protein 52</fullName>
    </alternativeName>
</protein>
<keyword evidence="7 11" id="KW-0175">Coiled coil</keyword>
<sequence>MKAETINASWKNLWHEIIHDYKGFTPGDISQVAVESDEGSQATSTYTSQIDMERFRKLLAAEEENLKNACATPNQHDIFAKIQADSESDKNTITPDTSLFGAPNSAVNDTKKVNRVRKIIAEDPIQSGTQVVLDGTVPAGLSLSDLKKVLEELQSEMELYEQNTGRITAEKEHRETFSGYTMALLSSVIKLSRYLRETEEKLQAEKKTRDVLAAEVSDLKIIVDALTSDLIQTQEMYQNLESELRNYQQRMDQEICLLKRQAGFPLSDCCKEENVSPASSLAAAALPSLPQTLIPPPHLSTTNKYEMEARNMIRKTKSLEPENSENHPGLNLNKQIEPFFPVFQSAFQLSPPVQKTRVFTQNGTGQQLSLVGIEELALNTPSHVGQPQKVPSIQASVHQALPKQHVTDIVISKTIQLETNDSPLDPLTATTVSLSLSLNVTLV</sequence>
<feature type="coiled-coil region" evidence="11">
    <location>
        <begin position="195"/>
        <end position="257"/>
    </location>
</feature>
<evidence type="ECO:0000256" key="1">
    <source>
        <dbReference type="ARBA" id="ARBA00004114"/>
    </source>
</evidence>
<evidence type="ECO:0000256" key="3">
    <source>
        <dbReference type="ARBA" id="ARBA00018313"/>
    </source>
</evidence>
<dbReference type="GO" id="GO:0051301">
    <property type="term" value="P:cell division"/>
    <property type="evidence" value="ECO:0007669"/>
    <property type="project" value="UniProtKB-KW"/>
</dbReference>
<dbReference type="Proteomes" id="UP000597762">
    <property type="component" value="Unassembled WGS sequence"/>
</dbReference>
<evidence type="ECO:0000256" key="5">
    <source>
        <dbReference type="ARBA" id="ARBA00022618"/>
    </source>
</evidence>
<dbReference type="GO" id="GO:0005814">
    <property type="term" value="C:centriole"/>
    <property type="evidence" value="ECO:0007669"/>
    <property type="project" value="UniProtKB-SubCell"/>
</dbReference>
<comment type="caution">
    <text evidence="12">The sequence shown here is derived from an EMBL/GenBank/DDBJ whole genome shotgun (WGS) entry which is preliminary data.</text>
</comment>
<evidence type="ECO:0000256" key="10">
    <source>
        <dbReference type="ARBA" id="ARBA00030722"/>
    </source>
</evidence>
<dbReference type="Pfam" id="PF15678">
    <property type="entry name" value="SPICE"/>
    <property type="match status" value="1"/>
</dbReference>
<dbReference type="InterPro" id="IPR031387">
    <property type="entry name" value="SPICE1"/>
</dbReference>
<dbReference type="GO" id="GO:0005819">
    <property type="term" value="C:spindle"/>
    <property type="evidence" value="ECO:0007669"/>
    <property type="project" value="UniProtKB-SubCell"/>
</dbReference>
<evidence type="ECO:0000313" key="12">
    <source>
        <dbReference type="EMBL" id="CAE1294993.1"/>
    </source>
</evidence>
<dbReference type="PANTHER" id="PTHR31167">
    <property type="entry name" value="SPINDLE AND CENTRIOLE ASSOCIATED PROTEIN 1 SPICE1"/>
    <property type="match status" value="1"/>
</dbReference>
<accession>A0A812DBF3</accession>
<evidence type="ECO:0000256" key="9">
    <source>
        <dbReference type="ARBA" id="ARBA00023306"/>
    </source>
</evidence>
<dbReference type="EMBL" id="CAHIKZ030003003">
    <property type="protein sequence ID" value="CAE1294993.1"/>
    <property type="molecule type" value="Genomic_DNA"/>
</dbReference>
<keyword evidence="9" id="KW-0131">Cell cycle</keyword>
<keyword evidence="5" id="KW-0132">Cell division</keyword>
<reference evidence="12" key="1">
    <citation type="submission" date="2021-01" db="EMBL/GenBank/DDBJ databases">
        <authorList>
            <person name="Li R."/>
            <person name="Bekaert M."/>
        </authorList>
    </citation>
    <scope>NUCLEOTIDE SEQUENCE</scope>
    <source>
        <strain evidence="12">Farmed</strain>
    </source>
</reference>
<feature type="coiled-coil region" evidence="11">
    <location>
        <begin position="143"/>
        <end position="170"/>
    </location>
</feature>
<dbReference type="AlphaFoldDB" id="A0A812DBF3"/>
<keyword evidence="13" id="KW-1185">Reference proteome</keyword>
<keyword evidence="4" id="KW-0963">Cytoplasm</keyword>
<name>A0A812DBF3_ACAPH</name>